<proteinExistence type="predicted"/>
<protein>
    <submittedName>
        <fullName evidence="1">Uncharacterized protein</fullName>
    </submittedName>
</protein>
<reference evidence="2" key="1">
    <citation type="journal article" date="2022" name="Mol. Ecol. Resour.">
        <title>The genomes of chicory, endive, great burdock and yacon provide insights into Asteraceae palaeo-polyploidization history and plant inulin production.</title>
        <authorList>
            <person name="Fan W."/>
            <person name="Wang S."/>
            <person name="Wang H."/>
            <person name="Wang A."/>
            <person name="Jiang F."/>
            <person name="Liu H."/>
            <person name="Zhao H."/>
            <person name="Xu D."/>
            <person name="Zhang Y."/>
        </authorList>
    </citation>
    <scope>NUCLEOTIDE SEQUENCE [LARGE SCALE GENOMIC DNA]</scope>
    <source>
        <strain evidence="2">cv. Yunnan</strain>
    </source>
</reference>
<reference evidence="1 2" key="2">
    <citation type="journal article" date="2022" name="Mol. Ecol. Resour.">
        <title>The genomes of chicory, endive, great burdock and yacon provide insights into Asteraceae paleo-polyploidization history and plant inulin production.</title>
        <authorList>
            <person name="Fan W."/>
            <person name="Wang S."/>
            <person name="Wang H."/>
            <person name="Wang A."/>
            <person name="Jiang F."/>
            <person name="Liu H."/>
            <person name="Zhao H."/>
            <person name="Xu D."/>
            <person name="Zhang Y."/>
        </authorList>
    </citation>
    <scope>NUCLEOTIDE SEQUENCE [LARGE SCALE GENOMIC DNA]</scope>
    <source>
        <strain evidence="2">cv. Yunnan</strain>
        <tissue evidence="1">Leaves</tissue>
    </source>
</reference>
<comment type="caution">
    <text evidence="1">The sequence shown here is derived from an EMBL/GenBank/DDBJ whole genome shotgun (WGS) entry which is preliminary data.</text>
</comment>
<organism evidence="1 2">
    <name type="scientific">Smallanthus sonchifolius</name>
    <dbReference type="NCBI Taxonomy" id="185202"/>
    <lineage>
        <taxon>Eukaryota</taxon>
        <taxon>Viridiplantae</taxon>
        <taxon>Streptophyta</taxon>
        <taxon>Embryophyta</taxon>
        <taxon>Tracheophyta</taxon>
        <taxon>Spermatophyta</taxon>
        <taxon>Magnoliopsida</taxon>
        <taxon>eudicotyledons</taxon>
        <taxon>Gunneridae</taxon>
        <taxon>Pentapetalae</taxon>
        <taxon>asterids</taxon>
        <taxon>campanulids</taxon>
        <taxon>Asterales</taxon>
        <taxon>Asteraceae</taxon>
        <taxon>Asteroideae</taxon>
        <taxon>Heliantheae alliance</taxon>
        <taxon>Millerieae</taxon>
        <taxon>Smallanthus</taxon>
    </lineage>
</organism>
<name>A0ACB9JGZ5_9ASTR</name>
<evidence type="ECO:0000313" key="1">
    <source>
        <dbReference type="EMBL" id="KAI3819622.1"/>
    </source>
</evidence>
<sequence length="130" mass="14883">MGLLMVGTVSEKASEMLVYAHETQHEKIIRKLTDQKEDIGGCNLGMDVLSYWPSCLFSYLADSASMIEWGGEVVNSKPYGDSMIEWGGEVVNSEPDGYKCRRRWAAARFPEEGFEKLTFFYLFHEFLIKH</sequence>
<accession>A0ACB9JGZ5</accession>
<gene>
    <name evidence="1" type="ORF">L1987_13463</name>
</gene>
<evidence type="ECO:0000313" key="2">
    <source>
        <dbReference type="Proteomes" id="UP001056120"/>
    </source>
</evidence>
<dbReference type="Proteomes" id="UP001056120">
    <property type="component" value="Linkage Group LG04"/>
</dbReference>
<dbReference type="EMBL" id="CM042021">
    <property type="protein sequence ID" value="KAI3819622.1"/>
    <property type="molecule type" value="Genomic_DNA"/>
</dbReference>
<keyword evidence="2" id="KW-1185">Reference proteome</keyword>